<keyword evidence="1" id="KW-0472">Membrane</keyword>
<sequence>MELEKQRESELCSARCIGLNVIFLGIALYKMFHHTAILKPDSGCLDNIKLKECFGAKAGSWLPLNSAFHC</sequence>
<reference evidence="2 3" key="1">
    <citation type="submission" date="2021-06" db="EMBL/GenBank/DDBJ databases">
        <authorList>
            <person name="Palmer J.M."/>
        </authorList>
    </citation>
    <scope>NUCLEOTIDE SEQUENCE [LARGE SCALE GENOMIC DNA]</scope>
    <source>
        <strain evidence="2 3">MEX-2019</strain>
        <tissue evidence="2">Muscle</tissue>
    </source>
</reference>
<evidence type="ECO:0000313" key="2">
    <source>
        <dbReference type="EMBL" id="KAK5603415.1"/>
    </source>
</evidence>
<evidence type="ECO:0000313" key="3">
    <source>
        <dbReference type="Proteomes" id="UP001311232"/>
    </source>
</evidence>
<name>A0AAV9R5W6_9TELE</name>
<feature type="transmembrane region" description="Helical" evidence="1">
    <location>
        <begin position="12"/>
        <end position="32"/>
    </location>
</feature>
<accession>A0AAV9R5W6</accession>
<gene>
    <name evidence="2" type="ORF">CRENBAI_008027</name>
</gene>
<dbReference type="EMBL" id="JAHHUM010002472">
    <property type="protein sequence ID" value="KAK5603415.1"/>
    <property type="molecule type" value="Genomic_DNA"/>
</dbReference>
<keyword evidence="1" id="KW-1133">Transmembrane helix</keyword>
<keyword evidence="3" id="KW-1185">Reference proteome</keyword>
<evidence type="ECO:0000256" key="1">
    <source>
        <dbReference type="SAM" id="Phobius"/>
    </source>
</evidence>
<proteinExistence type="predicted"/>
<dbReference type="Proteomes" id="UP001311232">
    <property type="component" value="Unassembled WGS sequence"/>
</dbReference>
<keyword evidence="1" id="KW-0812">Transmembrane</keyword>
<dbReference type="AlphaFoldDB" id="A0AAV9R5W6"/>
<comment type="caution">
    <text evidence="2">The sequence shown here is derived from an EMBL/GenBank/DDBJ whole genome shotgun (WGS) entry which is preliminary data.</text>
</comment>
<protein>
    <submittedName>
        <fullName evidence="2">Uncharacterized protein</fullName>
    </submittedName>
</protein>
<organism evidence="2 3">
    <name type="scientific">Crenichthys baileyi</name>
    <name type="common">White River springfish</name>
    <dbReference type="NCBI Taxonomy" id="28760"/>
    <lineage>
        <taxon>Eukaryota</taxon>
        <taxon>Metazoa</taxon>
        <taxon>Chordata</taxon>
        <taxon>Craniata</taxon>
        <taxon>Vertebrata</taxon>
        <taxon>Euteleostomi</taxon>
        <taxon>Actinopterygii</taxon>
        <taxon>Neopterygii</taxon>
        <taxon>Teleostei</taxon>
        <taxon>Neoteleostei</taxon>
        <taxon>Acanthomorphata</taxon>
        <taxon>Ovalentaria</taxon>
        <taxon>Atherinomorphae</taxon>
        <taxon>Cyprinodontiformes</taxon>
        <taxon>Goodeidae</taxon>
        <taxon>Crenichthys</taxon>
    </lineage>
</organism>